<keyword evidence="8" id="KW-1185">Reference proteome</keyword>
<dbReference type="Proteomes" id="UP000494115">
    <property type="component" value="Unassembled WGS sequence"/>
</dbReference>
<feature type="domain" description="ABC transporter" evidence="6">
    <location>
        <begin position="9"/>
        <end position="229"/>
    </location>
</feature>
<sequence length="232" mass="25068">MPHTDNVLLSTSGVTRRSTEGDRTLLSPTDFTLCEGDRVVIAGPAGSGKSVFMRTLALLDRLDGGVVAWRHAPVGHHDIPAFRRRVSYIAQRPAMIDGSVEDNLRYPFSLKVYRDLAFRHEATIGLVAAAGRGADFLGKPAGDLSGGEAQITALIRVLQLDPEVLLLDEPTAALDPASTRDIEALIDTWLEGGSGRAAIWISHNDAQAQRVGRRHLFMNGGVLRESVEASPR</sequence>
<dbReference type="Gene3D" id="3.40.50.300">
    <property type="entry name" value="P-loop containing nucleotide triphosphate hydrolases"/>
    <property type="match status" value="1"/>
</dbReference>
<dbReference type="Pfam" id="PF00005">
    <property type="entry name" value="ABC_tran"/>
    <property type="match status" value="1"/>
</dbReference>
<evidence type="ECO:0000259" key="6">
    <source>
        <dbReference type="PROSITE" id="PS50893"/>
    </source>
</evidence>
<proteinExistence type="predicted"/>
<feature type="region of interest" description="Disordered" evidence="5">
    <location>
        <begin position="1"/>
        <end position="21"/>
    </location>
</feature>
<evidence type="ECO:0000256" key="5">
    <source>
        <dbReference type="SAM" id="MobiDB-lite"/>
    </source>
</evidence>
<dbReference type="PANTHER" id="PTHR43119">
    <property type="entry name" value="ABC TRANSPORT PROTEIN ATP-BINDING COMPONENT-RELATED"/>
    <property type="match status" value="1"/>
</dbReference>
<keyword evidence="3" id="KW-0547">Nucleotide-binding</keyword>
<gene>
    <name evidence="7" type="primary">pstB2</name>
    <name evidence="7" type="ORF">LMG28138_02734</name>
</gene>
<evidence type="ECO:0000256" key="2">
    <source>
        <dbReference type="ARBA" id="ARBA00022519"/>
    </source>
</evidence>
<dbReference type="GO" id="GO:0005524">
    <property type="term" value="F:ATP binding"/>
    <property type="evidence" value="ECO:0007669"/>
    <property type="project" value="UniProtKB-KW"/>
</dbReference>
<accession>A0A6S7B5V7</accession>
<dbReference type="EMBL" id="CADIKM010000011">
    <property type="protein sequence ID" value="CAB3789290.1"/>
    <property type="molecule type" value="Genomic_DNA"/>
</dbReference>
<keyword evidence="2" id="KW-0472">Membrane</keyword>
<keyword evidence="2" id="KW-0997">Cell inner membrane</keyword>
<evidence type="ECO:0000313" key="7">
    <source>
        <dbReference type="EMBL" id="CAB3789290.1"/>
    </source>
</evidence>
<evidence type="ECO:0000256" key="1">
    <source>
        <dbReference type="ARBA" id="ARBA00022475"/>
    </source>
</evidence>
<dbReference type="GO" id="GO:0016887">
    <property type="term" value="F:ATP hydrolysis activity"/>
    <property type="evidence" value="ECO:0007669"/>
    <property type="project" value="InterPro"/>
</dbReference>
<dbReference type="InterPro" id="IPR003439">
    <property type="entry name" value="ABC_transporter-like_ATP-bd"/>
</dbReference>
<reference evidence="7 8" key="1">
    <citation type="submission" date="2020-04" db="EMBL/GenBank/DDBJ databases">
        <authorList>
            <person name="De Canck E."/>
        </authorList>
    </citation>
    <scope>NUCLEOTIDE SEQUENCE [LARGE SCALE GENOMIC DNA]</scope>
    <source>
        <strain evidence="7 8">LMG 28138</strain>
    </source>
</reference>
<dbReference type="PROSITE" id="PS50893">
    <property type="entry name" value="ABC_TRANSPORTER_2"/>
    <property type="match status" value="1"/>
</dbReference>
<protein>
    <submittedName>
        <fullName evidence="7">Phosphate import ATP-binding protein PstB 2</fullName>
    </submittedName>
</protein>
<evidence type="ECO:0000313" key="8">
    <source>
        <dbReference type="Proteomes" id="UP000494115"/>
    </source>
</evidence>
<organism evidence="7 8">
    <name type="scientific">Pararobbsia alpina</name>
    <dbReference type="NCBI Taxonomy" id="621374"/>
    <lineage>
        <taxon>Bacteria</taxon>
        <taxon>Pseudomonadati</taxon>
        <taxon>Pseudomonadota</taxon>
        <taxon>Betaproteobacteria</taxon>
        <taxon>Burkholderiales</taxon>
        <taxon>Burkholderiaceae</taxon>
        <taxon>Pararobbsia</taxon>
    </lineage>
</organism>
<evidence type="ECO:0000256" key="4">
    <source>
        <dbReference type="ARBA" id="ARBA00022840"/>
    </source>
</evidence>
<dbReference type="PANTHER" id="PTHR43119:SF1">
    <property type="entry name" value="ABC TRANSPORTER DOMAIN-CONTAINING PROTEIN"/>
    <property type="match status" value="1"/>
</dbReference>
<feature type="compositionally biased region" description="Polar residues" evidence="5">
    <location>
        <begin position="7"/>
        <end position="16"/>
    </location>
</feature>
<dbReference type="RefSeq" id="WP_175105299.1">
    <property type="nucleotide sequence ID" value="NZ_CADIKM010000011.1"/>
</dbReference>
<keyword evidence="1" id="KW-1003">Cell membrane</keyword>
<name>A0A6S7B5V7_9BURK</name>
<keyword evidence="4 7" id="KW-0067">ATP-binding</keyword>
<dbReference type="SMART" id="SM00382">
    <property type="entry name" value="AAA"/>
    <property type="match status" value="1"/>
</dbReference>
<dbReference type="SUPFAM" id="SSF52540">
    <property type="entry name" value="P-loop containing nucleoside triphosphate hydrolases"/>
    <property type="match status" value="1"/>
</dbReference>
<dbReference type="AlphaFoldDB" id="A0A6S7B5V7"/>
<dbReference type="InterPro" id="IPR003593">
    <property type="entry name" value="AAA+_ATPase"/>
</dbReference>
<dbReference type="InterPro" id="IPR027417">
    <property type="entry name" value="P-loop_NTPase"/>
</dbReference>
<evidence type="ECO:0000256" key="3">
    <source>
        <dbReference type="ARBA" id="ARBA00022741"/>
    </source>
</evidence>